<evidence type="ECO:0000256" key="2">
    <source>
        <dbReference type="SAM" id="MobiDB-lite"/>
    </source>
</evidence>
<feature type="compositionally biased region" description="Polar residues" evidence="2">
    <location>
        <begin position="545"/>
        <end position="556"/>
    </location>
</feature>
<evidence type="ECO:0000313" key="3">
    <source>
        <dbReference type="EMBL" id="KAK9747084.1"/>
    </source>
</evidence>
<protein>
    <submittedName>
        <fullName evidence="3">Uncharacterized protein</fullName>
    </submittedName>
</protein>
<evidence type="ECO:0000256" key="1">
    <source>
        <dbReference type="SAM" id="Coils"/>
    </source>
</evidence>
<feature type="region of interest" description="Disordered" evidence="2">
    <location>
        <begin position="503"/>
        <end position="587"/>
    </location>
</feature>
<feature type="compositionally biased region" description="Basic and acidic residues" evidence="2">
    <location>
        <begin position="503"/>
        <end position="514"/>
    </location>
</feature>
<dbReference type="PANTHER" id="PTHR33198">
    <property type="entry name" value="ANK_REP_REGION DOMAIN-CONTAINING PROTEIN-RELATED"/>
    <property type="match status" value="1"/>
</dbReference>
<keyword evidence="4" id="KW-1185">Reference proteome</keyword>
<gene>
    <name evidence="3" type="ORF">QE152_g5617</name>
</gene>
<dbReference type="AlphaFoldDB" id="A0AAW1MM60"/>
<proteinExistence type="predicted"/>
<name>A0AAW1MM60_POPJA</name>
<keyword evidence="1" id="KW-0175">Coiled coil</keyword>
<feature type="compositionally biased region" description="Polar residues" evidence="2">
    <location>
        <begin position="13"/>
        <end position="22"/>
    </location>
</feature>
<organism evidence="3 4">
    <name type="scientific">Popillia japonica</name>
    <name type="common">Japanese beetle</name>
    <dbReference type="NCBI Taxonomy" id="7064"/>
    <lineage>
        <taxon>Eukaryota</taxon>
        <taxon>Metazoa</taxon>
        <taxon>Ecdysozoa</taxon>
        <taxon>Arthropoda</taxon>
        <taxon>Hexapoda</taxon>
        <taxon>Insecta</taxon>
        <taxon>Pterygota</taxon>
        <taxon>Neoptera</taxon>
        <taxon>Endopterygota</taxon>
        <taxon>Coleoptera</taxon>
        <taxon>Polyphaga</taxon>
        <taxon>Scarabaeiformia</taxon>
        <taxon>Scarabaeidae</taxon>
        <taxon>Rutelinae</taxon>
        <taxon>Popillia</taxon>
    </lineage>
</organism>
<feature type="region of interest" description="Disordered" evidence="2">
    <location>
        <begin position="1"/>
        <end position="40"/>
    </location>
</feature>
<dbReference type="Proteomes" id="UP001458880">
    <property type="component" value="Unassembled WGS sequence"/>
</dbReference>
<feature type="coiled-coil region" evidence="1">
    <location>
        <begin position="296"/>
        <end position="327"/>
    </location>
</feature>
<reference evidence="3 4" key="1">
    <citation type="journal article" date="2024" name="BMC Genomics">
        <title>De novo assembly and annotation of Popillia japonica's genome with initial clues to its potential as an invasive pest.</title>
        <authorList>
            <person name="Cucini C."/>
            <person name="Boschi S."/>
            <person name="Funari R."/>
            <person name="Cardaioli E."/>
            <person name="Iannotti N."/>
            <person name="Marturano G."/>
            <person name="Paoli F."/>
            <person name="Bruttini M."/>
            <person name="Carapelli A."/>
            <person name="Frati F."/>
            <person name="Nardi F."/>
        </authorList>
    </citation>
    <scope>NUCLEOTIDE SEQUENCE [LARGE SCALE GENOMIC DNA]</scope>
    <source>
        <strain evidence="3">DMR45628</strain>
    </source>
</reference>
<comment type="caution">
    <text evidence="3">The sequence shown here is derived from an EMBL/GenBank/DDBJ whole genome shotgun (WGS) entry which is preliminary data.</text>
</comment>
<accession>A0AAW1MM60</accession>
<dbReference type="EMBL" id="JASPKY010000034">
    <property type="protein sequence ID" value="KAK9747084.1"/>
    <property type="molecule type" value="Genomic_DNA"/>
</dbReference>
<evidence type="ECO:0000313" key="4">
    <source>
        <dbReference type="Proteomes" id="UP001458880"/>
    </source>
</evidence>
<sequence>MPPESEEDVLSKPATTRQSETTPARRDPEEAQLDEDLQTTRPSRRRHLPLKYKDFVYNYIIIEFCEEISYYNMDNETVMEFLKKQMDSLAEITKNLSLMNTNSGQNVPKPLPLDVEKDYVIATGMDKWPPSEEEKKIRILFTLIGDKAMFKYDRFKLSDDEKTTVNNVISAIRSRLISKRNVIYERAMFNSCNQETDEKFDDYYRKLEKLIENCEFKDFKSDLLRDRIVLGIKNKELRKRLMTKADLTLRETLDLCRIDELTNQEMQELSTETVNKISNARSFLRKEHVQHLVKFVDHAEERIQKVCKKKKGKKEQIEAKVEKKSRRKKIKSVEGIETGESDEENETYDICKIIDNRIETGESDEENETYDICKIIDNSNIGGKVEAILDFKINKAWKKLSCQLDTGANLQVVNVEHGVLLSASACVSMGLINYCNTIMERNLKDEAQSIITKLERNLKDEAQSIITKYKNVFEGYGCFGNEARLETNPEVKFWSASFSSSRRSEVNVKPRQETEESTSNKETTQNDTHNKLTMPPESEEDVSSKPANTINLQCHPNQKKMCRANQQPQGRAKRPQRGGTLRKLSSTRIYRRRDQVVDDIYHLNIKTL</sequence>